<organism evidence="2">
    <name type="scientific">Tanacetum cinerariifolium</name>
    <name type="common">Dalmatian daisy</name>
    <name type="synonym">Chrysanthemum cinerariifolium</name>
    <dbReference type="NCBI Taxonomy" id="118510"/>
    <lineage>
        <taxon>Eukaryota</taxon>
        <taxon>Viridiplantae</taxon>
        <taxon>Streptophyta</taxon>
        <taxon>Embryophyta</taxon>
        <taxon>Tracheophyta</taxon>
        <taxon>Spermatophyta</taxon>
        <taxon>Magnoliopsida</taxon>
        <taxon>eudicotyledons</taxon>
        <taxon>Gunneridae</taxon>
        <taxon>Pentapetalae</taxon>
        <taxon>asterids</taxon>
        <taxon>campanulids</taxon>
        <taxon>Asterales</taxon>
        <taxon>Asteraceae</taxon>
        <taxon>Asteroideae</taxon>
        <taxon>Anthemideae</taxon>
        <taxon>Anthemidinae</taxon>
        <taxon>Tanacetum</taxon>
    </lineage>
</organism>
<accession>A0A699K401</accession>
<protein>
    <submittedName>
        <fullName evidence="2">Uncharacterized protein</fullName>
    </submittedName>
</protein>
<evidence type="ECO:0000313" key="2">
    <source>
        <dbReference type="EMBL" id="GFA73589.1"/>
    </source>
</evidence>
<reference evidence="2" key="1">
    <citation type="journal article" date="2019" name="Sci. Rep.">
        <title>Draft genome of Tanacetum cinerariifolium, the natural source of mosquito coil.</title>
        <authorList>
            <person name="Yamashiro T."/>
            <person name="Shiraishi A."/>
            <person name="Satake H."/>
            <person name="Nakayama K."/>
        </authorList>
    </citation>
    <scope>NUCLEOTIDE SEQUENCE</scope>
</reference>
<dbReference type="AlphaFoldDB" id="A0A699K401"/>
<proteinExistence type="predicted"/>
<dbReference type="EMBL" id="BKCJ010478140">
    <property type="protein sequence ID" value="GFA73589.1"/>
    <property type="molecule type" value="Genomic_DNA"/>
</dbReference>
<name>A0A699K401_TANCI</name>
<gene>
    <name evidence="2" type="ORF">Tci_645561</name>
</gene>
<evidence type="ECO:0000256" key="1">
    <source>
        <dbReference type="SAM" id="MobiDB-lite"/>
    </source>
</evidence>
<feature type="region of interest" description="Disordered" evidence="1">
    <location>
        <begin position="81"/>
        <end position="101"/>
    </location>
</feature>
<sequence>FWATVSIKKVNDVVKLRDLIDGKWVVVTEDVIRQALYLDDSNGVECLPNEQIFTYLHLEQDKIAQALDIFKLKRRVKKLEKKRSSKSSSLKRLRKGRKDNVSTAATKEFNVVEPTVFDDEEVTMTMAQTLIKIKDEKERVLDE</sequence>
<feature type="non-terminal residue" evidence="2">
    <location>
        <position position="1"/>
    </location>
</feature>
<comment type="caution">
    <text evidence="2">The sequence shown here is derived from an EMBL/GenBank/DDBJ whole genome shotgun (WGS) entry which is preliminary data.</text>
</comment>
<feature type="compositionally biased region" description="Basic residues" evidence="1">
    <location>
        <begin position="81"/>
        <end position="97"/>
    </location>
</feature>